<protein>
    <submittedName>
        <fullName evidence="2">Uncharacterized protein</fullName>
    </submittedName>
</protein>
<feature type="compositionally biased region" description="Basic and acidic residues" evidence="1">
    <location>
        <begin position="261"/>
        <end position="272"/>
    </location>
</feature>
<feature type="compositionally biased region" description="Acidic residues" evidence="1">
    <location>
        <begin position="355"/>
        <end position="365"/>
    </location>
</feature>
<proteinExistence type="predicted"/>
<accession>A0ABR4AZZ3</accession>
<feature type="compositionally biased region" description="Low complexity" evidence="1">
    <location>
        <begin position="378"/>
        <end position="398"/>
    </location>
</feature>
<keyword evidence="3" id="KW-1185">Reference proteome</keyword>
<feature type="region of interest" description="Disordered" evidence="1">
    <location>
        <begin position="31"/>
        <end position="134"/>
    </location>
</feature>
<dbReference type="Proteomes" id="UP001590951">
    <property type="component" value="Unassembled WGS sequence"/>
</dbReference>
<feature type="compositionally biased region" description="Acidic residues" evidence="1">
    <location>
        <begin position="404"/>
        <end position="415"/>
    </location>
</feature>
<feature type="compositionally biased region" description="Polar residues" evidence="1">
    <location>
        <begin position="273"/>
        <end position="290"/>
    </location>
</feature>
<name>A0ABR4AZZ3_9LECA</name>
<feature type="region of interest" description="Disordered" evidence="1">
    <location>
        <begin position="316"/>
        <end position="415"/>
    </location>
</feature>
<evidence type="ECO:0000313" key="3">
    <source>
        <dbReference type="Proteomes" id="UP001590951"/>
    </source>
</evidence>
<evidence type="ECO:0000313" key="2">
    <source>
        <dbReference type="EMBL" id="KAL2051144.1"/>
    </source>
</evidence>
<feature type="compositionally biased region" description="Basic and acidic residues" evidence="1">
    <location>
        <begin position="36"/>
        <end position="53"/>
    </location>
</feature>
<gene>
    <name evidence="2" type="ORF">ABVK25_008573</name>
</gene>
<reference evidence="2 3" key="1">
    <citation type="submission" date="2024-09" db="EMBL/GenBank/DDBJ databases">
        <title>Rethinking Asexuality: The Enigmatic Case of Functional Sexual Genes in Lepraria (Stereocaulaceae).</title>
        <authorList>
            <person name="Doellman M."/>
            <person name="Sun Y."/>
            <person name="Barcenas-Pena A."/>
            <person name="Lumbsch H.T."/>
            <person name="Grewe F."/>
        </authorList>
    </citation>
    <scope>NUCLEOTIDE SEQUENCE [LARGE SCALE GENOMIC DNA]</scope>
    <source>
        <strain evidence="2 3">Grewe 0041</strain>
    </source>
</reference>
<dbReference type="EMBL" id="JBHFEH010000038">
    <property type="protein sequence ID" value="KAL2051144.1"/>
    <property type="molecule type" value="Genomic_DNA"/>
</dbReference>
<comment type="caution">
    <text evidence="2">The sequence shown here is derived from an EMBL/GenBank/DDBJ whole genome shotgun (WGS) entry which is preliminary data.</text>
</comment>
<organism evidence="2 3">
    <name type="scientific">Lepraria finkii</name>
    <dbReference type="NCBI Taxonomy" id="1340010"/>
    <lineage>
        <taxon>Eukaryota</taxon>
        <taxon>Fungi</taxon>
        <taxon>Dikarya</taxon>
        <taxon>Ascomycota</taxon>
        <taxon>Pezizomycotina</taxon>
        <taxon>Lecanoromycetes</taxon>
        <taxon>OSLEUM clade</taxon>
        <taxon>Lecanoromycetidae</taxon>
        <taxon>Lecanorales</taxon>
        <taxon>Lecanorineae</taxon>
        <taxon>Stereocaulaceae</taxon>
        <taxon>Lepraria</taxon>
    </lineage>
</organism>
<evidence type="ECO:0000256" key="1">
    <source>
        <dbReference type="SAM" id="MobiDB-lite"/>
    </source>
</evidence>
<feature type="compositionally biased region" description="Low complexity" evidence="1">
    <location>
        <begin position="329"/>
        <end position="339"/>
    </location>
</feature>
<feature type="compositionally biased region" description="Polar residues" evidence="1">
    <location>
        <begin position="54"/>
        <end position="64"/>
    </location>
</feature>
<feature type="region of interest" description="Disordered" evidence="1">
    <location>
        <begin position="261"/>
        <end position="292"/>
    </location>
</feature>
<sequence>MLCRLLKSVTKQTERIGALSDYDFSISRWDQSGGRQEIHTRRWQQEVTDRNKSENTSAGNSQIGLQELQAESRGPAKLPPAEPSVPTRRVRRPATLNPSTQPVEMGADIEIPTSRGEGPSTSQDGPPEVPATPLPYCSHPGDLPPLLMRSWGYEAAQTEEPIPAPNTTVGTGELLYLSPEELNGSYNSIPQNTIMPDLNQLNFIVAQPENDATSPQDRLAEELAGLCGNLNMDPIEGPRLRVVSGMSYALGDDIIDTAREDTGLEQSRDDTTRQASQNGQTANSVPSQQPAEDCIMTNWKDCSTLRTTPTLIDTHKMLDPEWSPPLPAPQSAFSSSSSSGNDDDEAPCPQNFQDIPEDGETEAGEAAEHASTEQAVDPAATEQAAEPAPVASEEPGPELSAGADPEEVEDQIGEA</sequence>